<evidence type="ECO:0000313" key="1">
    <source>
        <dbReference type="EMBL" id="TNN62206.1"/>
    </source>
</evidence>
<organism evidence="1 2">
    <name type="scientific">Liparis tanakae</name>
    <name type="common">Tanaka's snailfish</name>
    <dbReference type="NCBI Taxonomy" id="230148"/>
    <lineage>
        <taxon>Eukaryota</taxon>
        <taxon>Metazoa</taxon>
        <taxon>Chordata</taxon>
        <taxon>Craniata</taxon>
        <taxon>Vertebrata</taxon>
        <taxon>Euteleostomi</taxon>
        <taxon>Actinopterygii</taxon>
        <taxon>Neopterygii</taxon>
        <taxon>Teleostei</taxon>
        <taxon>Neoteleostei</taxon>
        <taxon>Acanthomorphata</taxon>
        <taxon>Eupercaria</taxon>
        <taxon>Perciformes</taxon>
        <taxon>Cottioidei</taxon>
        <taxon>Cottales</taxon>
        <taxon>Liparidae</taxon>
        <taxon>Liparis</taxon>
    </lineage>
</organism>
<evidence type="ECO:0000313" key="2">
    <source>
        <dbReference type="Proteomes" id="UP000314294"/>
    </source>
</evidence>
<sequence length="347" mass="37408">MNQPQSERPVGGASASSLLNEFNECSFSSMSGFSSSNILLKSTTNSAAFISISNTQNKLRQALLLSYGSPSRFLLLKMFENKAERVAAEGGGVNAAHSPLCEGGADAGSAVHVGFCHTDMGHWQTATSVIKPWTVRLNGTTKHWSCHFHLEVRSRDFLQTPGQDALVQRFLFYPDGRVEAETPPVLATQHVLAELGRVHAAAARRRHAEAFLEQTLQDLRRRGQKGGTLPWPRWRCVDILAFSKRGDVGDGRDVAPLSQKFPSSPQNWSASSPCLPSPVGCSPDLLLASRSLPTMHCRLIVSLLGPKRHAEKPPKSAGGSEEHSGGVCLALSLLPPGAGLMERPCDA</sequence>
<proteinExistence type="predicted"/>
<reference evidence="1 2" key="1">
    <citation type="submission" date="2019-03" db="EMBL/GenBank/DDBJ databases">
        <title>First draft genome of Liparis tanakae, snailfish: a comprehensive survey of snailfish specific genes.</title>
        <authorList>
            <person name="Kim W."/>
            <person name="Song I."/>
            <person name="Jeong J.-H."/>
            <person name="Kim D."/>
            <person name="Kim S."/>
            <person name="Ryu S."/>
            <person name="Song J.Y."/>
            <person name="Lee S.K."/>
        </authorList>
    </citation>
    <scope>NUCLEOTIDE SEQUENCE [LARGE SCALE GENOMIC DNA]</scope>
    <source>
        <tissue evidence="1">Muscle</tissue>
    </source>
</reference>
<accession>A0A4Z2H8V0</accession>
<dbReference type="Proteomes" id="UP000314294">
    <property type="component" value="Unassembled WGS sequence"/>
</dbReference>
<gene>
    <name evidence="1" type="ORF">EYF80_027586</name>
</gene>
<dbReference type="AlphaFoldDB" id="A0A4Z2H8V0"/>
<dbReference type="EMBL" id="SRLO01000299">
    <property type="protein sequence ID" value="TNN62206.1"/>
    <property type="molecule type" value="Genomic_DNA"/>
</dbReference>
<name>A0A4Z2H8V0_9TELE</name>
<comment type="caution">
    <text evidence="1">The sequence shown here is derived from an EMBL/GenBank/DDBJ whole genome shotgun (WGS) entry which is preliminary data.</text>
</comment>
<protein>
    <submittedName>
        <fullName evidence="1">Uncharacterized protein</fullName>
    </submittedName>
</protein>
<keyword evidence="2" id="KW-1185">Reference proteome</keyword>